<organism evidence="1 2">
    <name type="scientific">Caballeronia insecticola</name>
    <dbReference type="NCBI Taxonomy" id="758793"/>
    <lineage>
        <taxon>Bacteria</taxon>
        <taxon>Pseudomonadati</taxon>
        <taxon>Pseudomonadota</taxon>
        <taxon>Betaproteobacteria</taxon>
        <taxon>Burkholderiales</taxon>
        <taxon>Burkholderiaceae</taxon>
        <taxon>Caballeronia</taxon>
    </lineage>
</organism>
<name>R4WNR3_9BURK</name>
<dbReference type="AlphaFoldDB" id="R4WNR3"/>
<sequence>MHDAPASQILNRRERLSGAYRKRSYPYRDFFVRVRRGGLYIECLPPLFHDIPA</sequence>
<dbReference type="KEGG" id="buo:BRPE64_CCDS01600"/>
<gene>
    <name evidence="1" type="ORF">BRPE64_CCDS01600</name>
</gene>
<evidence type="ECO:0000313" key="1">
    <source>
        <dbReference type="EMBL" id="BAN26243.1"/>
    </source>
</evidence>
<protein>
    <submittedName>
        <fullName evidence="1">Uncharacterized protein</fullName>
    </submittedName>
</protein>
<keyword evidence="2" id="KW-1185">Reference proteome</keyword>
<accession>R4WNR3</accession>
<dbReference type="Proteomes" id="UP000013966">
    <property type="component" value="Chromosome 3"/>
</dbReference>
<reference evidence="1 2" key="2">
    <citation type="journal article" date="2018" name="Int. J. Syst. Evol. Microbiol.">
        <title>Burkholderia insecticola sp. nov., a gut symbiotic bacterium of the bean bug Riptortus pedestris.</title>
        <authorList>
            <person name="Takeshita K."/>
            <person name="Tamaki H."/>
            <person name="Ohbayashi T."/>
            <person name="Meng X.-Y."/>
            <person name="Sone T."/>
            <person name="Mitani Y."/>
            <person name="Peeters C."/>
            <person name="Kikuchi Y."/>
            <person name="Vandamme P."/>
        </authorList>
    </citation>
    <scope>NUCLEOTIDE SEQUENCE [LARGE SCALE GENOMIC DNA]</scope>
    <source>
        <strain evidence="1">RPE64</strain>
    </source>
</reference>
<dbReference type="STRING" id="758793.BRPE64_CCDS01600"/>
<dbReference type="EMBL" id="AP013060">
    <property type="protein sequence ID" value="BAN26243.1"/>
    <property type="molecule type" value="Genomic_DNA"/>
</dbReference>
<reference evidence="1 2" key="1">
    <citation type="journal article" date="2013" name="Genome Announc.">
        <title>Complete Genome Sequence of Burkholderia sp. Strain RPE64, Bacterial Symbiont of the Bean Bug Riptortus pedestris.</title>
        <authorList>
            <person name="Shibata T.F."/>
            <person name="Maeda T."/>
            <person name="Nikoh N."/>
            <person name="Yamaguchi K."/>
            <person name="Oshima K."/>
            <person name="Hattori M."/>
            <person name="Nishiyama T."/>
            <person name="Hasebe M."/>
            <person name="Fukatsu T."/>
            <person name="Kikuchi Y."/>
            <person name="Shigenobu S."/>
        </authorList>
    </citation>
    <scope>NUCLEOTIDE SEQUENCE [LARGE SCALE GENOMIC DNA]</scope>
</reference>
<dbReference type="PATRIC" id="fig|758793.3.peg.4486"/>
<evidence type="ECO:0000313" key="2">
    <source>
        <dbReference type="Proteomes" id="UP000013966"/>
    </source>
</evidence>
<proteinExistence type="predicted"/>
<dbReference type="HOGENOM" id="CLU_3059343_0_0_4"/>